<gene>
    <name evidence="3" type="ORF">FRACYDRAFT_249443</name>
</gene>
<feature type="region of interest" description="Disordered" evidence="1">
    <location>
        <begin position="310"/>
        <end position="347"/>
    </location>
</feature>
<sequence length="347" mass="37684">MSDLTADIEKRMTVDLEKQTSNQNLKPKRRSKAAEKADAHNDADPNNDDSFSNGGVDGIYQMTSLVGDRDANGHGSKSSSSSDVQFPLLLVMISSMILLIAVTTWEGVITSNYDYCISIPSVSLITSSIGIALTLFREDIYYDYGIGKYLPYFLGLWNFIGASYMTFNSPFITTGNGYFACWTTVATSAMTMGVTGTTFKNSIKGIGSLMGVFGSSIVMILALYEYIFVNMIKFITLSLFTILWLVLACLVTFHGPFVTTGNGYFSSWAGFVCISFTAFQAKQDIGDIGVNNINYVTDTVTETVTGFYKKSRSSKSSDNGNSNSMNDSSSSMFSSGGESTSLSKTIT</sequence>
<keyword evidence="4" id="KW-1185">Reference proteome</keyword>
<keyword evidence="2" id="KW-0472">Membrane</keyword>
<organism evidence="3 4">
    <name type="scientific">Fragilariopsis cylindrus CCMP1102</name>
    <dbReference type="NCBI Taxonomy" id="635003"/>
    <lineage>
        <taxon>Eukaryota</taxon>
        <taxon>Sar</taxon>
        <taxon>Stramenopiles</taxon>
        <taxon>Ochrophyta</taxon>
        <taxon>Bacillariophyta</taxon>
        <taxon>Bacillariophyceae</taxon>
        <taxon>Bacillariophycidae</taxon>
        <taxon>Bacillariales</taxon>
        <taxon>Bacillariaceae</taxon>
        <taxon>Fragilariopsis</taxon>
    </lineage>
</organism>
<feature type="compositionally biased region" description="Basic and acidic residues" evidence="1">
    <location>
        <begin position="32"/>
        <end position="43"/>
    </location>
</feature>
<protein>
    <submittedName>
        <fullName evidence="3">Uncharacterized protein</fullName>
    </submittedName>
</protein>
<feature type="compositionally biased region" description="Low complexity" evidence="1">
    <location>
        <begin position="314"/>
        <end position="347"/>
    </location>
</feature>
<dbReference type="EMBL" id="KV784379">
    <property type="protein sequence ID" value="OEU08551.1"/>
    <property type="molecule type" value="Genomic_DNA"/>
</dbReference>
<evidence type="ECO:0000313" key="3">
    <source>
        <dbReference type="EMBL" id="OEU08551.1"/>
    </source>
</evidence>
<feature type="transmembrane region" description="Helical" evidence="2">
    <location>
        <begin position="234"/>
        <end position="257"/>
    </location>
</feature>
<keyword evidence="2" id="KW-0812">Transmembrane</keyword>
<feature type="transmembrane region" description="Helical" evidence="2">
    <location>
        <begin position="206"/>
        <end position="227"/>
    </location>
</feature>
<evidence type="ECO:0000256" key="1">
    <source>
        <dbReference type="SAM" id="MobiDB-lite"/>
    </source>
</evidence>
<dbReference type="AlphaFoldDB" id="A0A1E7ERJ6"/>
<reference evidence="3 4" key="1">
    <citation type="submission" date="2016-09" db="EMBL/GenBank/DDBJ databases">
        <title>Extensive genetic diversity and differential bi-allelic expression allows diatom success in the polar Southern Ocean.</title>
        <authorList>
            <consortium name="DOE Joint Genome Institute"/>
            <person name="Mock T."/>
            <person name="Otillar R.P."/>
            <person name="Strauss J."/>
            <person name="Dupont C."/>
            <person name="Frickenhaus S."/>
            <person name="Maumus F."/>
            <person name="Mcmullan M."/>
            <person name="Sanges R."/>
            <person name="Schmutz J."/>
            <person name="Toseland A."/>
            <person name="Valas R."/>
            <person name="Veluchamy A."/>
            <person name="Ward B.J."/>
            <person name="Allen A."/>
            <person name="Barry K."/>
            <person name="Falciatore A."/>
            <person name="Ferrante M."/>
            <person name="Fortunato A.E."/>
            <person name="Gloeckner G."/>
            <person name="Gruber A."/>
            <person name="Hipkin R."/>
            <person name="Janech M."/>
            <person name="Kroth P."/>
            <person name="Leese F."/>
            <person name="Lindquist E."/>
            <person name="Lyon B.R."/>
            <person name="Martin J."/>
            <person name="Mayer C."/>
            <person name="Parker M."/>
            <person name="Quesneville H."/>
            <person name="Raymond J."/>
            <person name="Uhlig C."/>
            <person name="Valentin K.U."/>
            <person name="Worden A.Z."/>
            <person name="Armbrust E.V."/>
            <person name="Bowler C."/>
            <person name="Green B."/>
            <person name="Moulton V."/>
            <person name="Van Oosterhout C."/>
            <person name="Grigoriev I."/>
        </authorList>
    </citation>
    <scope>NUCLEOTIDE SEQUENCE [LARGE SCALE GENOMIC DNA]</scope>
    <source>
        <strain evidence="3 4">CCMP1102</strain>
    </source>
</reference>
<feature type="transmembrane region" description="Helical" evidence="2">
    <location>
        <begin position="86"/>
        <end position="105"/>
    </location>
</feature>
<name>A0A1E7ERJ6_9STRA</name>
<dbReference type="OrthoDB" id="532514at2759"/>
<feature type="transmembrane region" description="Helical" evidence="2">
    <location>
        <begin position="149"/>
        <end position="167"/>
    </location>
</feature>
<evidence type="ECO:0000256" key="2">
    <source>
        <dbReference type="SAM" id="Phobius"/>
    </source>
</evidence>
<feature type="region of interest" description="Disordered" evidence="1">
    <location>
        <begin position="1"/>
        <end position="53"/>
    </location>
</feature>
<dbReference type="KEGG" id="fcy:FRACYDRAFT_249443"/>
<feature type="compositionally biased region" description="Basic and acidic residues" evidence="1">
    <location>
        <begin position="7"/>
        <end position="18"/>
    </location>
</feature>
<keyword evidence="2" id="KW-1133">Transmembrane helix</keyword>
<proteinExistence type="predicted"/>
<feature type="transmembrane region" description="Helical" evidence="2">
    <location>
        <begin position="117"/>
        <end position="137"/>
    </location>
</feature>
<accession>A0A1E7ERJ6</accession>
<evidence type="ECO:0000313" key="4">
    <source>
        <dbReference type="Proteomes" id="UP000095751"/>
    </source>
</evidence>
<dbReference type="InParanoid" id="A0A1E7ERJ6"/>
<dbReference type="Proteomes" id="UP000095751">
    <property type="component" value="Unassembled WGS sequence"/>
</dbReference>